<organism evidence="1 2">
    <name type="scientific">Leucogyrophana mollusca</name>
    <dbReference type="NCBI Taxonomy" id="85980"/>
    <lineage>
        <taxon>Eukaryota</taxon>
        <taxon>Fungi</taxon>
        <taxon>Dikarya</taxon>
        <taxon>Basidiomycota</taxon>
        <taxon>Agaricomycotina</taxon>
        <taxon>Agaricomycetes</taxon>
        <taxon>Agaricomycetidae</taxon>
        <taxon>Boletales</taxon>
        <taxon>Boletales incertae sedis</taxon>
        <taxon>Leucogyrophana</taxon>
    </lineage>
</organism>
<name>A0ACB8B7K6_9AGAM</name>
<evidence type="ECO:0000313" key="2">
    <source>
        <dbReference type="Proteomes" id="UP000790709"/>
    </source>
</evidence>
<comment type="caution">
    <text evidence="1">The sequence shown here is derived from an EMBL/GenBank/DDBJ whole genome shotgun (WGS) entry which is preliminary data.</text>
</comment>
<dbReference type="Proteomes" id="UP000790709">
    <property type="component" value="Unassembled WGS sequence"/>
</dbReference>
<sequence length="110" mass="10761">MIASRIFALLPLALLAAATGGATNECNTGSASCCDTTSEASSLTQQQIGILSGLGVAVGSLTGLVGFSCSAATIIGTSASCSANQEPICCTDNTFNGVVNLGCSPVNVNL</sequence>
<protein>
    <submittedName>
        <fullName evidence="1">Fungal hydrophobin</fullName>
    </submittedName>
</protein>
<reference evidence="1" key="1">
    <citation type="journal article" date="2021" name="New Phytol.">
        <title>Evolutionary innovations through gain and loss of genes in the ectomycorrhizal Boletales.</title>
        <authorList>
            <person name="Wu G."/>
            <person name="Miyauchi S."/>
            <person name="Morin E."/>
            <person name="Kuo A."/>
            <person name="Drula E."/>
            <person name="Varga T."/>
            <person name="Kohler A."/>
            <person name="Feng B."/>
            <person name="Cao Y."/>
            <person name="Lipzen A."/>
            <person name="Daum C."/>
            <person name="Hundley H."/>
            <person name="Pangilinan J."/>
            <person name="Johnson J."/>
            <person name="Barry K."/>
            <person name="LaButti K."/>
            <person name="Ng V."/>
            <person name="Ahrendt S."/>
            <person name="Min B."/>
            <person name="Choi I.G."/>
            <person name="Park H."/>
            <person name="Plett J.M."/>
            <person name="Magnuson J."/>
            <person name="Spatafora J.W."/>
            <person name="Nagy L.G."/>
            <person name="Henrissat B."/>
            <person name="Grigoriev I.V."/>
            <person name="Yang Z.L."/>
            <person name="Xu J."/>
            <person name="Martin F.M."/>
        </authorList>
    </citation>
    <scope>NUCLEOTIDE SEQUENCE</scope>
    <source>
        <strain evidence="1">KUC20120723A-06</strain>
    </source>
</reference>
<dbReference type="EMBL" id="MU266561">
    <property type="protein sequence ID" value="KAH7920747.1"/>
    <property type="molecule type" value="Genomic_DNA"/>
</dbReference>
<keyword evidence="2" id="KW-1185">Reference proteome</keyword>
<accession>A0ACB8B7K6</accession>
<proteinExistence type="predicted"/>
<evidence type="ECO:0000313" key="1">
    <source>
        <dbReference type="EMBL" id="KAH7920747.1"/>
    </source>
</evidence>
<gene>
    <name evidence="1" type="ORF">BV22DRAFT_1039479</name>
</gene>